<keyword evidence="4" id="KW-0645">Protease</keyword>
<protein>
    <submittedName>
        <fullName evidence="4">Carboxypeptidase family protein</fullName>
    </submittedName>
</protein>
<feature type="compositionally biased region" description="Gly residues" evidence="1">
    <location>
        <begin position="155"/>
        <end position="168"/>
    </location>
</feature>
<dbReference type="Pfam" id="PF13620">
    <property type="entry name" value="CarboxypepD_reg"/>
    <property type="match status" value="1"/>
</dbReference>
<dbReference type="SUPFAM" id="SSF55383">
    <property type="entry name" value="Copper amine oxidase, domain N"/>
    <property type="match status" value="1"/>
</dbReference>
<sequence>MRKLSTKALIWLSGLLLVLTSTTSFAMAKDDDVKVYVEGKLLKYEGQQPIIRNGTTLVPFRATFEALGYKVEWNGAKQKAIGKKEGVEIELTLGSLTAKVNGKAVKLSVAAQTIRGSTMIPLRFVSENSGYTVTPEKVSGSTVIHIGKGASAGQPQGGNGGQSQGGNDGQPEPYVVKGRVVNPQGEPIKGALITIDNQLLYNSNAQAKTDANGRYRIELTKMAATYMAYAEYSVMYEGAKHSVDLTPDDDSPFAGNEGAIRNFTVKLDSSTGTGGSGEVLFYMMDLIHPLDPVAEPPDRDDVTLTLEPVGKMMDGTSGKKIVSKGSRSNNGYGVHNVPVGKYKVSAVYAPPGAEPQQLLIRVVNPGQDDPFHSSVVSGFRSVTAKIQQMELELKLDVVKPPAEDPSKIDWDAIYDLNGNRIDRYEEWNG</sequence>
<dbReference type="Gene3D" id="2.60.40.1120">
    <property type="entry name" value="Carboxypeptidase-like, regulatory domain"/>
    <property type="match status" value="1"/>
</dbReference>
<reference evidence="4 5" key="1">
    <citation type="submission" date="2018-07" db="EMBL/GenBank/DDBJ databases">
        <title>Genomic Encyclopedia of Type Strains, Phase III (KMG-III): the genomes of soil and plant-associated and newly described type strains.</title>
        <authorList>
            <person name="Whitman W."/>
        </authorList>
    </citation>
    <scope>NUCLEOTIDE SEQUENCE [LARGE SCALE GENOMIC DNA]</scope>
    <source>
        <strain evidence="4 5">CECT 7287</strain>
    </source>
</reference>
<keyword evidence="4" id="KW-0121">Carboxypeptidase</keyword>
<evidence type="ECO:0000256" key="2">
    <source>
        <dbReference type="SAM" id="SignalP"/>
    </source>
</evidence>
<dbReference type="EMBL" id="QRDZ01000014">
    <property type="protein sequence ID" value="RED75661.1"/>
    <property type="molecule type" value="Genomic_DNA"/>
</dbReference>
<name>A0A3D9JNJ2_9BACL</name>
<gene>
    <name evidence="4" type="ORF">DFP98_11416</name>
</gene>
<feature type="signal peptide" evidence="2">
    <location>
        <begin position="1"/>
        <end position="26"/>
    </location>
</feature>
<dbReference type="AlphaFoldDB" id="A0A3D9JNJ2"/>
<dbReference type="InterPro" id="IPR008969">
    <property type="entry name" value="CarboxyPept-like_regulatory"/>
</dbReference>
<accession>A0A3D9JNJ2</accession>
<feature type="domain" description="Copper amine oxidase-like N-terminal" evidence="3">
    <location>
        <begin position="37"/>
        <end position="138"/>
    </location>
</feature>
<evidence type="ECO:0000313" key="5">
    <source>
        <dbReference type="Proteomes" id="UP000256977"/>
    </source>
</evidence>
<dbReference type="RefSeq" id="WP_181917762.1">
    <property type="nucleotide sequence ID" value="NZ_QRDZ01000014.1"/>
</dbReference>
<comment type="caution">
    <text evidence="4">The sequence shown here is derived from an EMBL/GenBank/DDBJ whole genome shotgun (WGS) entry which is preliminary data.</text>
</comment>
<keyword evidence="2" id="KW-0732">Signal</keyword>
<dbReference type="InterPro" id="IPR012854">
    <property type="entry name" value="Cu_amine_oxidase-like_N"/>
</dbReference>
<dbReference type="InterPro" id="IPR036582">
    <property type="entry name" value="Mao_N_sf"/>
</dbReference>
<dbReference type="GO" id="GO:0004180">
    <property type="term" value="F:carboxypeptidase activity"/>
    <property type="evidence" value="ECO:0007669"/>
    <property type="project" value="UniProtKB-KW"/>
</dbReference>
<keyword evidence="5" id="KW-1185">Reference proteome</keyword>
<evidence type="ECO:0000256" key="1">
    <source>
        <dbReference type="SAM" id="MobiDB-lite"/>
    </source>
</evidence>
<dbReference type="Proteomes" id="UP000256977">
    <property type="component" value="Unassembled WGS sequence"/>
</dbReference>
<feature type="region of interest" description="Disordered" evidence="1">
    <location>
        <begin position="147"/>
        <end position="174"/>
    </location>
</feature>
<dbReference type="SUPFAM" id="SSF49464">
    <property type="entry name" value="Carboxypeptidase regulatory domain-like"/>
    <property type="match status" value="1"/>
</dbReference>
<dbReference type="Gene3D" id="3.30.457.10">
    <property type="entry name" value="Copper amine oxidase-like, N-terminal domain"/>
    <property type="match status" value="1"/>
</dbReference>
<keyword evidence="4" id="KW-0378">Hydrolase</keyword>
<proteinExistence type="predicted"/>
<organism evidence="4 5">
    <name type="scientific">Cohnella phaseoli</name>
    <dbReference type="NCBI Taxonomy" id="456490"/>
    <lineage>
        <taxon>Bacteria</taxon>
        <taxon>Bacillati</taxon>
        <taxon>Bacillota</taxon>
        <taxon>Bacilli</taxon>
        <taxon>Bacillales</taxon>
        <taxon>Paenibacillaceae</taxon>
        <taxon>Cohnella</taxon>
    </lineage>
</organism>
<feature type="chain" id="PRO_5039266957" evidence="2">
    <location>
        <begin position="27"/>
        <end position="429"/>
    </location>
</feature>
<evidence type="ECO:0000313" key="4">
    <source>
        <dbReference type="EMBL" id="RED75661.1"/>
    </source>
</evidence>
<dbReference type="Pfam" id="PF07833">
    <property type="entry name" value="Cu_amine_oxidN1"/>
    <property type="match status" value="1"/>
</dbReference>
<evidence type="ECO:0000259" key="3">
    <source>
        <dbReference type="Pfam" id="PF07833"/>
    </source>
</evidence>